<dbReference type="PANTHER" id="PTHR10073">
    <property type="entry name" value="DNA MISMATCH REPAIR PROTEIN MLH, PMS, MUTL"/>
    <property type="match status" value="1"/>
</dbReference>
<reference evidence="6" key="1">
    <citation type="journal article" date="2012" name="Nat. Biotechnol.">
        <title>Reference genome sequence of the model plant Setaria.</title>
        <authorList>
            <person name="Bennetzen J.L."/>
            <person name="Schmutz J."/>
            <person name="Wang H."/>
            <person name="Percifield R."/>
            <person name="Hawkins J."/>
            <person name="Pontaroli A.C."/>
            <person name="Estep M."/>
            <person name="Feng L."/>
            <person name="Vaughn J.N."/>
            <person name="Grimwood J."/>
            <person name="Jenkins J."/>
            <person name="Barry K."/>
            <person name="Lindquist E."/>
            <person name="Hellsten U."/>
            <person name="Deshpande S."/>
            <person name="Wang X."/>
            <person name="Wu X."/>
            <person name="Mitros T."/>
            <person name="Triplett J."/>
            <person name="Yang X."/>
            <person name="Ye C.Y."/>
            <person name="Mauro-Herrera M."/>
            <person name="Wang L."/>
            <person name="Li P."/>
            <person name="Sharma M."/>
            <person name="Sharma R."/>
            <person name="Ronald P.C."/>
            <person name="Panaud O."/>
            <person name="Kellogg E.A."/>
            <person name="Brutnell T.P."/>
            <person name="Doust A.N."/>
            <person name="Tuskan G.A."/>
            <person name="Rokhsar D."/>
            <person name="Devos K.M."/>
        </authorList>
    </citation>
    <scope>NUCLEOTIDE SEQUENCE [LARGE SCALE GENOMIC DNA]</scope>
    <source>
        <strain evidence="6">cv. Yugu1</strain>
    </source>
</reference>
<dbReference type="InterPro" id="IPR037198">
    <property type="entry name" value="MutL_C_sf"/>
</dbReference>
<dbReference type="Gene3D" id="3.30.565.10">
    <property type="entry name" value="Histidine kinase-like ATPase, C-terminal domain"/>
    <property type="match status" value="1"/>
</dbReference>
<reference evidence="5" key="2">
    <citation type="submission" date="2018-08" db="UniProtKB">
        <authorList>
            <consortium name="EnsemblPlants"/>
        </authorList>
    </citation>
    <scope>IDENTIFICATION</scope>
    <source>
        <strain evidence="5">Yugu1</strain>
    </source>
</reference>
<dbReference type="InterPro" id="IPR042121">
    <property type="entry name" value="MutL_C_regsub"/>
</dbReference>
<dbReference type="Pfam" id="PF02518">
    <property type="entry name" value="HATPase_c"/>
    <property type="match status" value="1"/>
</dbReference>
<dbReference type="OMA" id="DHHAVEH"/>
<dbReference type="GO" id="GO:0006298">
    <property type="term" value="P:mismatch repair"/>
    <property type="evidence" value="ECO:0000318"/>
    <property type="project" value="GO_Central"/>
</dbReference>
<dbReference type="InterPro" id="IPR036890">
    <property type="entry name" value="HATPase_C_sf"/>
</dbReference>
<evidence type="ECO:0000256" key="3">
    <source>
        <dbReference type="SAM" id="MobiDB-lite"/>
    </source>
</evidence>
<dbReference type="InterPro" id="IPR003594">
    <property type="entry name" value="HATPase_dom"/>
</dbReference>
<dbReference type="EMBL" id="AGNK02001229">
    <property type="status" value="NOT_ANNOTATED_CDS"/>
    <property type="molecule type" value="Genomic_DNA"/>
</dbReference>
<name>K4A3E9_SETIT</name>
<evidence type="ECO:0000313" key="6">
    <source>
        <dbReference type="Proteomes" id="UP000004995"/>
    </source>
</evidence>
<proteinExistence type="inferred from homology"/>
<dbReference type="GO" id="GO:0005524">
    <property type="term" value="F:ATP binding"/>
    <property type="evidence" value="ECO:0007669"/>
    <property type="project" value="InterPro"/>
</dbReference>
<dbReference type="SUPFAM" id="SSF55874">
    <property type="entry name" value="ATPase domain of HSP90 chaperone/DNA topoisomerase II/histidine kinase"/>
    <property type="match status" value="1"/>
</dbReference>
<keyword evidence="6" id="KW-1185">Reference proteome</keyword>
<evidence type="ECO:0000259" key="4">
    <source>
        <dbReference type="SMART" id="SM00853"/>
    </source>
</evidence>
<comment type="subunit">
    <text evidence="2">Homodimer.</text>
</comment>
<dbReference type="STRING" id="4555.K4A3E9"/>
<dbReference type="GO" id="GO:0032300">
    <property type="term" value="C:mismatch repair complex"/>
    <property type="evidence" value="ECO:0000318"/>
    <property type="project" value="GO_Central"/>
</dbReference>
<dbReference type="Gramene" id="KQL25618">
    <property type="protein sequence ID" value="KQL25618"/>
    <property type="gene ID" value="SETIT_033402mg"/>
</dbReference>
<dbReference type="InterPro" id="IPR042120">
    <property type="entry name" value="MutL_C_dimsub"/>
</dbReference>
<organism evidence="5 6">
    <name type="scientific">Setaria italica</name>
    <name type="common">Foxtail millet</name>
    <name type="synonym">Panicum italicum</name>
    <dbReference type="NCBI Taxonomy" id="4555"/>
    <lineage>
        <taxon>Eukaryota</taxon>
        <taxon>Viridiplantae</taxon>
        <taxon>Streptophyta</taxon>
        <taxon>Embryophyta</taxon>
        <taxon>Tracheophyta</taxon>
        <taxon>Spermatophyta</taxon>
        <taxon>Magnoliopsida</taxon>
        <taxon>Liliopsida</taxon>
        <taxon>Poales</taxon>
        <taxon>Poaceae</taxon>
        <taxon>PACMAD clade</taxon>
        <taxon>Panicoideae</taxon>
        <taxon>Panicodae</taxon>
        <taxon>Paniceae</taxon>
        <taxon>Cenchrinae</taxon>
        <taxon>Setaria</taxon>
    </lineage>
</organism>
<accession>K4A3E9</accession>
<dbReference type="eggNOG" id="KOG1977">
    <property type="taxonomic scope" value="Eukaryota"/>
</dbReference>
<evidence type="ECO:0000256" key="1">
    <source>
        <dbReference type="ARBA" id="ARBA00006082"/>
    </source>
</evidence>
<comment type="similarity">
    <text evidence="1">Belongs to the DNA mismatch repair MutL/HexB family.</text>
</comment>
<evidence type="ECO:0000313" key="5">
    <source>
        <dbReference type="EnsemblPlants" id="KQL25618"/>
    </source>
</evidence>
<dbReference type="GO" id="GO:0016887">
    <property type="term" value="F:ATP hydrolysis activity"/>
    <property type="evidence" value="ECO:0000318"/>
    <property type="project" value="GO_Central"/>
</dbReference>
<dbReference type="PANTHER" id="PTHR10073:SF47">
    <property type="entry name" value="DNA MISMATCH REPAIR PROTEIN MLH3"/>
    <property type="match status" value="1"/>
</dbReference>
<dbReference type="Proteomes" id="UP000004995">
    <property type="component" value="Unassembled WGS sequence"/>
</dbReference>
<dbReference type="AlphaFoldDB" id="K4A3E9"/>
<dbReference type="GO" id="GO:0140664">
    <property type="term" value="F:ATP-dependent DNA damage sensor activity"/>
    <property type="evidence" value="ECO:0007669"/>
    <property type="project" value="InterPro"/>
</dbReference>
<sequence length="1102" mass="123943">TIKRLPKSVHSSLRSSIVLSDLPRVVEELIYNSIDANASKIDIAINIRACYVKVEDDGCGITRDELVLLGEKYTTSKFHNVMGDGELSPRSFGLNGEALASLSDISVGSKCLHLGIDDKREIVGTTVVVRELFYNQPVRRKQIQSRYKRELHHVKKCVLQIALIHPQISLRLLDNDSEDELLYTAPSSSPLPLISKNFGDDVSRCLHEIAASDESWVLSGHVSGPSDVFHTKDWQTVLLFFEQTVTNYWKKHALQSPKADRVCAGDTCVPRKNDVKLNKGLLRHHNVQNNEEYADFQNTKQKNAVRDTNSDDMSATRAPKDSRCFSFDTEPSIQHVSFSGRITNSPWPNDNVVSIDYKLGYKVMHSPERLNYWWLEDGPSQLDDDVSSVNPTGWKRQRTEGIFHECAYSGNFGMLEDVPTEGFLAHKQKSELIGSEVEMQEPCFGSLNRPNKMSSELVQNQTNIKAHTSGWDGLYVEFDKSNGDCLVNEATDTITDISYPEMWKLNDGFYHDDGNTSRGFCRVLRKCSTNKKLGTAAGCIEGLETDTVSQINFPDIHAVWNSDLMDRSSIEDTFRHFPHLSSLADTPCSYARTGLTLDKKSDKNFGSWSCENIDSSIRIALDRFSNVSSITCEGAKHLDNFDYEIQPLNYFNNDCSSTDQFVSEDDLIMWKPKFDTRFSADISPERSDNGCHLNVPSSNMANDSTLTQDLLNQHNLGLDQRSRLSKGSRSRSHSAPPFYRGKQKFSRLNEPLSKLATDGDKGICINNPKDNASRPVDVLPMSSTQPVPATDGSEFPDLNFSSNGFVKMFKDACSDRLEDSAARITKWRDDSGQHTVKNCFEEARVLLQLDKKFIPVISGNTILLVDQDLAIYVLMSSFTIIQHAADERIRLEELRRKVLSEEGHVVTYLDSEEELCLPETGFQLFQKYAEQIQKWGWIISSDSNSSESFKKNMNILRRQTRLVTLVAVPCILGVNLTGKDLMEFIQQLDETDGSSAMPPAVLRILNFKACRGAIMFGDPLLPSECCLIIEELKATSLCFQCAHGRPTTVPIVNVASLHDELARHQMLSGRQAESWHGLAHQGPSLERAQMRLKQLRNLRRGL</sequence>
<dbReference type="InParanoid" id="K4A3E9"/>
<dbReference type="EnsemblPlants" id="KQL25618">
    <property type="protein sequence ID" value="KQL25618"/>
    <property type="gene ID" value="SETIT_033402mg"/>
</dbReference>
<feature type="compositionally biased region" description="Basic residues" evidence="3">
    <location>
        <begin position="723"/>
        <end position="732"/>
    </location>
</feature>
<dbReference type="Gene3D" id="3.30.1370.100">
    <property type="entry name" value="MutL, C-terminal domain, regulatory subdomain"/>
    <property type="match status" value="1"/>
</dbReference>
<dbReference type="Gene3D" id="3.30.1540.20">
    <property type="entry name" value="MutL, C-terminal domain, dimerisation subdomain"/>
    <property type="match status" value="1"/>
</dbReference>
<feature type="domain" description="MutL C-terminal dimerisation" evidence="4">
    <location>
        <begin position="845"/>
        <end position="1020"/>
    </location>
</feature>
<dbReference type="HOGENOM" id="CLU_009113_0_0_1"/>
<feature type="region of interest" description="Disordered" evidence="3">
    <location>
        <begin position="720"/>
        <end position="743"/>
    </location>
</feature>
<dbReference type="InterPro" id="IPR038973">
    <property type="entry name" value="MutL/Mlh/Pms-like"/>
</dbReference>
<protein>
    <recommendedName>
        <fullName evidence="4">MutL C-terminal dimerisation domain-containing protein</fullName>
    </recommendedName>
</protein>
<evidence type="ECO:0000256" key="2">
    <source>
        <dbReference type="ARBA" id="ARBA00011738"/>
    </source>
</evidence>
<dbReference type="SUPFAM" id="SSF118116">
    <property type="entry name" value="DNA mismatch repair protein MutL"/>
    <property type="match status" value="1"/>
</dbReference>
<dbReference type="InterPro" id="IPR014790">
    <property type="entry name" value="MutL_C"/>
</dbReference>
<dbReference type="FunFam" id="3.30.1370.100:FF:000007">
    <property type="entry name" value="MUTL protein homolog 3"/>
    <property type="match status" value="1"/>
</dbReference>
<dbReference type="SMART" id="SM00853">
    <property type="entry name" value="MutL_C"/>
    <property type="match status" value="1"/>
</dbReference>